<keyword evidence="11" id="KW-1185">Reference proteome</keyword>
<proteinExistence type="inferred from homology"/>
<organism evidence="10 11">
    <name type="scientific">Haemaphysalis longicornis</name>
    <name type="common">Bush tick</name>
    <dbReference type="NCBI Taxonomy" id="44386"/>
    <lineage>
        <taxon>Eukaryota</taxon>
        <taxon>Metazoa</taxon>
        <taxon>Ecdysozoa</taxon>
        <taxon>Arthropoda</taxon>
        <taxon>Chelicerata</taxon>
        <taxon>Arachnida</taxon>
        <taxon>Acari</taxon>
        <taxon>Parasitiformes</taxon>
        <taxon>Ixodida</taxon>
        <taxon>Ixodoidea</taxon>
        <taxon>Ixodidae</taxon>
        <taxon>Haemaphysalinae</taxon>
        <taxon>Haemaphysalis</taxon>
    </lineage>
</organism>
<evidence type="ECO:0000256" key="5">
    <source>
        <dbReference type="ARBA" id="ARBA00022824"/>
    </source>
</evidence>
<evidence type="ECO:0000256" key="3">
    <source>
        <dbReference type="ARBA" id="ARBA00010617"/>
    </source>
</evidence>
<evidence type="ECO:0000256" key="9">
    <source>
        <dbReference type="PIRSR" id="PIRSR602401-1"/>
    </source>
</evidence>
<sequence length="79" mass="9131">MVNVYSLHRNKSLYPDPEKYLPERFIEKKVEEMHPFAFVAFSGGVRPCLGELHFDAVEHYIGFTIGGNLFSNSLQLRSR</sequence>
<dbReference type="GO" id="GO:0005789">
    <property type="term" value="C:endoplasmic reticulum membrane"/>
    <property type="evidence" value="ECO:0007669"/>
    <property type="project" value="UniProtKB-SubCell"/>
</dbReference>
<dbReference type="Gene3D" id="1.10.630.10">
    <property type="entry name" value="Cytochrome P450"/>
    <property type="match status" value="1"/>
</dbReference>
<dbReference type="InterPro" id="IPR001128">
    <property type="entry name" value="Cyt_P450"/>
</dbReference>
<dbReference type="InterPro" id="IPR036396">
    <property type="entry name" value="Cyt_P450_sf"/>
</dbReference>
<evidence type="ECO:0000256" key="1">
    <source>
        <dbReference type="ARBA" id="ARBA00001971"/>
    </source>
</evidence>
<dbReference type="OrthoDB" id="6429558at2759"/>
<dbReference type="EMBL" id="JABSTR010000988">
    <property type="protein sequence ID" value="KAH9383176.1"/>
    <property type="molecule type" value="Genomic_DNA"/>
</dbReference>
<keyword evidence="7" id="KW-0503">Monooxygenase</keyword>
<protein>
    <recommendedName>
        <fullName evidence="12">Cytochrome P450</fullName>
    </recommendedName>
</protein>
<keyword evidence="8" id="KW-0472">Membrane</keyword>
<comment type="caution">
    <text evidence="10">The sequence shown here is derived from an EMBL/GenBank/DDBJ whole genome shotgun (WGS) entry which is preliminary data.</text>
</comment>
<dbReference type="PANTHER" id="PTHR24291:SF189">
    <property type="entry name" value="CYTOCHROME P450 4C3-RELATED"/>
    <property type="match status" value="1"/>
</dbReference>
<gene>
    <name evidence="10" type="ORF">HPB48_024002</name>
</gene>
<dbReference type="GO" id="GO:0004497">
    <property type="term" value="F:monooxygenase activity"/>
    <property type="evidence" value="ECO:0007669"/>
    <property type="project" value="UniProtKB-KW"/>
</dbReference>
<dbReference type="PRINTS" id="PR00463">
    <property type="entry name" value="EP450I"/>
</dbReference>
<evidence type="ECO:0000256" key="6">
    <source>
        <dbReference type="ARBA" id="ARBA00023004"/>
    </source>
</evidence>
<dbReference type="InterPro" id="IPR050196">
    <property type="entry name" value="Cytochrome_P450_Monoox"/>
</dbReference>
<keyword evidence="7" id="KW-0560">Oxidoreductase</keyword>
<dbReference type="OMA" id="AVEHYIG"/>
<evidence type="ECO:0000256" key="2">
    <source>
        <dbReference type="ARBA" id="ARBA00004586"/>
    </source>
</evidence>
<dbReference type="Proteomes" id="UP000821853">
    <property type="component" value="Unassembled WGS sequence"/>
</dbReference>
<evidence type="ECO:0000313" key="10">
    <source>
        <dbReference type="EMBL" id="KAH9383176.1"/>
    </source>
</evidence>
<comment type="subcellular location">
    <subcellularLocation>
        <location evidence="2">Endoplasmic reticulum membrane</location>
    </subcellularLocation>
</comment>
<dbReference type="AlphaFoldDB" id="A0A9J6H8B4"/>
<dbReference type="InterPro" id="IPR002401">
    <property type="entry name" value="Cyt_P450_E_grp-I"/>
</dbReference>
<dbReference type="SUPFAM" id="SSF48264">
    <property type="entry name" value="Cytochrome P450"/>
    <property type="match status" value="1"/>
</dbReference>
<evidence type="ECO:0008006" key="12">
    <source>
        <dbReference type="Google" id="ProtNLM"/>
    </source>
</evidence>
<evidence type="ECO:0000256" key="8">
    <source>
        <dbReference type="ARBA" id="ARBA00023136"/>
    </source>
</evidence>
<name>A0A9J6H8B4_HAELO</name>
<dbReference type="Pfam" id="PF00067">
    <property type="entry name" value="p450"/>
    <property type="match status" value="1"/>
</dbReference>
<dbReference type="VEuPathDB" id="VectorBase:HLOH_060354"/>
<dbReference type="GO" id="GO:0005506">
    <property type="term" value="F:iron ion binding"/>
    <property type="evidence" value="ECO:0007669"/>
    <property type="project" value="InterPro"/>
</dbReference>
<dbReference type="GO" id="GO:0020037">
    <property type="term" value="F:heme binding"/>
    <property type="evidence" value="ECO:0007669"/>
    <property type="project" value="InterPro"/>
</dbReference>
<accession>A0A9J6H8B4</accession>
<keyword evidence="4 9" id="KW-0349">Heme</keyword>
<evidence type="ECO:0000256" key="7">
    <source>
        <dbReference type="ARBA" id="ARBA00023033"/>
    </source>
</evidence>
<comment type="cofactor">
    <cofactor evidence="1 9">
        <name>heme</name>
        <dbReference type="ChEBI" id="CHEBI:30413"/>
    </cofactor>
</comment>
<evidence type="ECO:0000256" key="4">
    <source>
        <dbReference type="ARBA" id="ARBA00022617"/>
    </source>
</evidence>
<feature type="binding site" description="axial binding residue" evidence="9">
    <location>
        <position position="48"/>
    </location>
    <ligand>
        <name>heme</name>
        <dbReference type="ChEBI" id="CHEBI:30413"/>
    </ligand>
    <ligandPart>
        <name>Fe</name>
        <dbReference type="ChEBI" id="CHEBI:18248"/>
    </ligandPart>
</feature>
<keyword evidence="5" id="KW-0256">Endoplasmic reticulum</keyword>
<reference evidence="10 11" key="1">
    <citation type="journal article" date="2020" name="Cell">
        <title>Large-Scale Comparative Analyses of Tick Genomes Elucidate Their Genetic Diversity and Vector Capacities.</title>
        <authorList>
            <consortium name="Tick Genome and Microbiome Consortium (TIGMIC)"/>
            <person name="Jia N."/>
            <person name="Wang J."/>
            <person name="Shi W."/>
            <person name="Du L."/>
            <person name="Sun Y."/>
            <person name="Zhan W."/>
            <person name="Jiang J.F."/>
            <person name="Wang Q."/>
            <person name="Zhang B."/>
            <person name="Ji P."/>
            <person name="Bell-Sakyi L."/>
            <person name="Cui X.M."/>
            <person name="Yuan T.T."/>
            <person name="Jiang B.G."/>
            <person name="Yang W.F."/>
            <person name="Lam T.T."/>
            <person name="Chang Q.C."/>
            <person name="Ding S.J."/>
            <person name="Wang X.J."/>
            <person name="Zhu J.G."/>
            <person name="Ruan X.D."/>
            <person name="Zhao L."/>
            <person name="Wei J.T."/>
            <person name="Ye R.Z."/>
            <person name="Que T.C."/>
            <person name="Du C.H."/>
            <person name="Zhou Y.H."/>
            <person name="Cheng J.X."/>
            <person name="Dai P.F."/>
            <person name="Guo W.B."/>
            <person name="Han X.H."/>
            <person name="Huang E.J."/>
            <person name="Li L.F."/>
            <person name="Wei W."/>
            <person name="Gao Y.C."/>
            <person name="Liu J.Z."/>
            <person name="Shao H.Z."/>
            <person name="Wang X."/>
            <person name="Wang C.C."/>
            <person name="Yang T.C."/>
            <person name="Huo Q.B."/>
            <person name="Li W."/>
            <person name="Chen H.Y."/>
            <person name="Chen S.E."/>
            <person name="Zhou L.G."/>
            <person name="Ni X.B."/>
            <person name="Tian J.H."/>
            <person name="Sheng Y."/>
            <person name="Liu T."/>
            <person name="Pan Y.S."/>
            <person name="Xia L.Y."/>
            <person name="Li J."/>
            <person name="Zhao F."/>
            <person name="Cao W.C."/>
        </authorList>
    </citation>
    <scope>NUCLEOTIDE SEQUENCE [LARGE SCALE GENOMIC DNA]</scope>
    <source>
        <strain evidence="10">HaeL-2018</strain>
    </source>
</reference>
<comment type="similarity">
    <text evidence="3">Belongs to the cytochrome P450 family.</text>
</comment>
<dbReference type="GO" id="GO:0016705">
    <property type="term" value="F:oxidoreductase activity, acting on paired donors, with incorporation or reduction of molecular oxygen"/>
    <property type="evidence" value="ECO:0007669"/>
    <property type="project" value="InterPro"/>
</dbReference>
<keyword evidence="6 9" id="KW-0408">Iron</keyword>
<dbReference type="PANTHER" id="PTHR24291">
    <property type="entry name" value="CYTOCHROME P450 FAMILY 4"/>
    <property type="match status" value="1"/>
</dbReference>
<evidence type="ECO:0000313" key="11">
    <source>
        <dbReference type="Proteomes" id="UP000821853"/>
    </source>
</evidence>
<keyword evidence="9" id="KW-0479">Metal-binding</keyword>